<keyword evidence="2" id="KW-1185">Reference proteome</keyword>
<dbReference type="Proteomes" id="UP000785679">
    <property type="component" value="Unassembled WGS sequence"/>
</dbReference>
<proteinExistence type="predicted"/>
<gene>
    <name evidence="1" type="ORF">FGO68_gene13722</name>
</gene>
<organism evidence="1 2">
    <name type="scientific">Halteria grandinella</name>
    <dbReference type="NCBI Taxonomy" id="5974"/>
    <lineage>
        <taxon>Eukaryota</taxon>
        <taxon>Sar</taxon>
        <taxon>Alveolata</taxon>
        <taxon>Ciliophora</taxon>
        <taxon>Intramacronucleata</taxon>
        <taxon>Spirotrichea</taxon>
        <taxon>Stichotrichia</taxon>
        <taxon>Sporadotrichida</taxon>
        <taxon>Halteriidae</taxon>
        <taxon>Halteria</taxon>
    </lineage>
</organism>
<comment type="caution">
    <text evidence="1">The sequence shown here is derived from an EMBL/GenBank/DDBJ whole genome shotgun (WGS) entry which is preliminary data.</text>
</comment>
<dbReference type="AlphaFoldDB" id="A0A8J8NTJ1"/>
<evidence type="ECO:0000313" key="1">
    <source>
        <dbReference type="EMBL" id="TNV79989.1"/>
    </source>
</evidence>
<reference evidence="1" key="1">
    <citation type="submission" date="2019-06" db="EMBL/GenBank/DDBJ databases">
        <authorList>
            <person name="Zheng W."/>
        </authorList>
    </citation>
    <scope>NUCLEOTIDE SEQUENCE</scope>
    <source>
        <strain evidence="1">QDHG01</strain>
    </source>
</reference>
<protein>
    <submittedName>
        <fullName evidence="1">Uncharacterized protein</fullName>
    </submittedName>
</protein>
<sequence>MIECSNPQASQCLSKQSGAKGRSPIITLKHFQTLIATDTLFILSPIYYFQVLQGHQYHFKKLISRQLVKFMFRLHHEVYQYASNGMRAHCFELHFQKIILNRCSLLFQLKQLYIKFQFVQRWQPIDQTSRELLSRAVSEHGCVAPLRIENSILISYYIAFCSSKQLCLSRKHISQYYHFLP</sequence>
<name>A0A8J8NTJ1_HALGN</name>
<accession>A0A8J8NTJ1</accession>
<dbReference type="EMBL" id="RRYP01008132">
    <property type="protein sequence ID" value="TNV79989.1"/>
    <property type="molecule type" value="Genomic_DNA"/>
</dbReference>
<evidence type="ECO:0000313" key="2">
    <source>
        <dbReference type="Proteomes" id="UP000785679"/>
    </source>
</evidence>